<feature type="transmembrane region" description="Helical" evidence="8">
    <location>
        <begin position="315"/>
        <end position="335"/>
    </location>
</feature>
<dbReference type="GO" id="GO:0009252">
    <property type="term" value="P:peptidoglycan biosynthetic process"/>
    <property type="evidence" value="ECO:0007669"/>
    <property type="project" value="UniProtKB-UniRule"/>
</dbReference>
<keyword evidence="8 9" id="KW-0961">Cell wall biogenesis/degradation</keyword>
<dbReference type="Proteomes" id="UP000063718">
    <property type="component" value="Unassembled WGS sequence"/>
</dbReference>
<feature type="transmembrane region" description="Helical" evidence="8">
    <location>
        <begin position="355"/>
        <end position="372"/>
    </location>
</feature>
<reference evidence="10" key="1">
    <citation type="journal article" date="2014" name="Gene">
        <title>Genome-guided analysis of transformation efficiency and carbon dioxide assimilation by Moorella thermoacetica Y72.</title>
        <authorList>
            <person name="Tsukahara K."/>
            <person name="Kita A."/>
            <person name="Nakashimada Y."/>
            <person name="Hoshino T."/>
            <person name="Murakami K."/>
        </authorList>
    </citation>
    <scope>NUCLEOTIDE SEQUENCE [LARGE SCALE GENOMIC DNA]</scope>
    <source>
        <strain evidence="10">Y72</strain>
    </source>
</reference>
<gene>
    <name evidence="8" type="primary">murJ</name>
    <name evidence="10" type="ORF">MTY_2075</name>
</gene>
<evidence type="ECO:0000256" key="6">
    <source>
        <dbReference type="ARBA" id="ARBA00022989"/>
    </source>
</evidence>
<sequence length="531" mass="57712">MTERRTMGLARSAAILSLASALSRILGFLRNTAISALFGQNRLTDMLNTSFVIPDTIYLILVGGGVSSAFIPVLSSYLAEQDEDAVWQTVSIAFNLVLAVVGLAVILGMIWAPTLVHLVAPGFTPDQVAYTAYLTRIVLVAILFHCLNGVLIGTEYAYQSFIGTAIGPLVYNAAIIVFGLALAGRYSIAAFAFATLIGAFLNFLVQVWGIWRLRPRFSLVLDLKNPGIRKIFKLMLPVTVGLSIAQLNLFFNQTFIASYLPRGSINALTISSRVVLVPILFASSIGITLLPALTRMYLEGDQAAFTRYLSGSLRAVLFISIPATVGLVVLGQPVIRVLFQHGNFTSADTMATTEALVFYSLGISAYGTYEILSRAFYAIKDTVTPLWIGLITLAAGTALNFTLGPAFGIRGLALAYSLAGFINVSLLFYYLQVKARARFEGRRMVQTAAKSLLAALVMGLLLVLISRHLALPAAWPRLVREGLELSLMITLGAGSYCLLAWLLRMEELVSFLNILGRRLQRSRPATGYKKE</sequence>
<feature type="transmembrane region" description="Helical" evidence="8">
    <location>
        <begin position="270"/>
        <end position="294"/>
    </location>
</feature>
<dbReference type="EMBL" id="DF238840">
    <property type="protein sequence ID" value="GAF26735.1"/>
    <property type="molecule type" value="Genomic_DNA"/>
</dbReference>
<feature type="transmembrane region" description="Helical" evidence="8">
    <location>
        <begin position="56"/>
        <end position="78"/>
    </location>
</feature>
<feature type="transmembrane region" description="Helical" evidence="8">
    <location>
        <begin position="231"/>
        <end position="250"/>
    </location>
</feature>
<feature type="transmembrane region" description="Helical" evidence="8">
    <location>
        <begin position="90"/>
        <end position="113"/>
    </location>
</feature>
<evidence type="ECO:0000256" key="2">
    <source>
        <dbReference type="ARBA" id="ARBA00022475"/>
    </source>
</evidence>
<dbReference type="PRINTS" id="PR01806">
    <property type="entry name" value="VIRFACTRMVIN"/>
</dbReference>
<keyword evidence="6 8" id="KW-1133">Transmembrane helix</keyword>
<dbReference type="InterPro" id="IPR004268">
    <property type="entry name" value="MurJ"/>
</dbReference>
<evidence type="ECO:0000256" key="9">
    <source>
        <dbReference type="PIRNR" id="PIRNR002869"/>
    </source>
</evidence>
<proteinExistence type="inferred from homology"/>
<feature type="transmembrane region" description="Helical" evidence="8">
    <location>
        <begin position="188"/>
        <end position="211"/>
    </location>
</feature>
<dbReference type="CDD" id="cd13123">
    <property type="entry name" value="MATE_MurJ_like"/>
    <property type="match status" value="1"/>
</dbReference>
<protein>
    <recommendedName>
        <fullName evidence="8">Probable lipid II flippase MurJ</fullName>
    </recommendedName>
</protein>
<dbReference type="InterPro" id="IPR051050">
    <property type="entry name" value="Lipid_II_flippase_MurJ/MviN"/>
</dbReference>
<dbReference type="GO" id="GO:0005886">
    <property type="term" value="C:plasma membrane"/>
    <property type="evidence" value="ECO:0007669"/>
    <property type="project" value="UniProtKB-SubCell"/>
</dbReference>
<comment type="pathway">
    <text evidence="8">Cell wall biogenesis; peptidoglycan biosynthesis.</text>
</comment>
<evidence type="ECO:0000256" key="5">
    <source>
        <dbReference type="ARBA" id="ARBA00022984"/>
    </source>
</evidence>
<keyword evidence="3 8" id="KW-0812">Transmembrane</keyword>
<dbReference type="NCBIfam" id="TIGR01695">
    <property type="entry name" value="murJ_mviN"/>
    <property type="match status" value="1"/>
</dbReference>
<comment type="subcellular location">
    <subcellularLocation>
        <location evidence="1 8">Cell membrane</location>
        <topology evidence="1 8">Multi-pass membrane protein</topology>
    </subcellularLocation>
</comment>
<feature type="transmembrane region" description="Helical" evidence="8">
    <location>
        <begin position="413"/>
        <end position="431"/>
    </location>
</feature>
<feature type="transmembrane region" description="Helical" evidence="8">
    <location>
        <begin position="452"/>
        <end position="470"/>
    </location>
</feature>
<dbReference type="Pfam" id="PF03023">
    <property type="entry name" value="MurJ"/>
    <property type="match status" value="1"/>
</dbReference>
<evidence type="ECO:0000313" key="10">
    <source>
        <dbReference type="EMBL" id="GAF26735.1"/>
    </source>
</evidence>
<evidence type="ECO:0000256" key="8">
    <source>
        <dbReference type="HAMAP-Rule" id="MF_02078"/>
    </source>
</evidence>
<evidence type="ECO:0000256" key="3">
    <source>
        <dbReference type="ARBA" id="ARBA00022692"/>
    </source>
</evidence>
<dbReference type="AlphaFoldDB" id="A0A0S6UE29"/>
<dbReference type="GO" id="GO:0034204">
    <property type="term" value="P:lipid translocation"/>
    <property type="evidence" value="ECO:0007669"/>
    <property type="project" value="TreeGrafter"/>
</dbReference>
<accession>A0A0S6UE29</accession>
<evidence type="ECO:0000256" key="1">
    <source>
        <dbReference type="ARBA" id="ARBA00004651"/>
    </source>
</evidence>
<feature type="transmembrane region" description="Helical" evidence="8">
    <location>
        <begin position="384"/>
        <end position="407"/>
    </location>
</feature>
<dbReference type="UniPathway" id="UPA00219"/>
<organism evidence="10">
    <name type="scientific">Moorella thermoacetica Y72</name>
    <dbReference type="NCBI Taxonomy" id="1325331"/>
    <lineage>
        <taxon>Bacteria</taxon>
        <taxon>Bacillati</taxon>
        <taxon>Bacillota</taxon>
        <taxon>Clostridia</taxon>
        <taxon>Neomoorellales</taxon>
        <taxon>Neomoorellaceae</taxon>
        <taxon>Neomoorella</taxon>
    </lineage>
</organism>
<dbReference type="GO" id="GO:0071555">
    <property type="term" value="P:cell wall organization"/>
    <property type="evidence" value="ECO:0007669"/>
    <property type="project" value="UniProtKB-UniRule"/>
</dbReference>
<feature type="transmembrane region" description="Helical" evidence="8">
    <location>
        <begin position="161"/>
        <end position="182"/>
    </location>
</feature>
<feature type="transmembrane region" description="Helical" evidence="8">
    <location>
        <begin position="482"/>
        <end position="503"/>
    </location>
</feature>
<keyword evidence="7 8" id="KW-0472">Membrane</keyword>
<feature type="transmembrane region" description="Helical" evidence="8">
    <location>
        <begin position="133"/>
        <end position="154"/>
    </location>
</feature>
<keyword evidence="8 9" id="KW-0813">Transport</keyword>
<dbReference type="HAMAP" id="MF_02078">
    <property type="entry name" value="MurJ_MviN"/>
    <property type="match status" value="1"/>
</dbReference>
<dbReference type="RefSeq" id="WP_025774419.1">
    <property type="nucleotide sequence ID" value="NZ_DF238840.1"/>
</dbReference>
<keyword evidence="2 8" id="KW-1003">Cell membrane</keyword>
<dbReference type="PANTHER" id="PTHR47019">
    <property type="entry name" value="LIPID II FLIPPASE MURJ"/>
    <property type="match status" value="1"/>
</dbReference>
<dbReference type="GO" id="GO:0015648">
    <property type="term" value="F:lipid-linked peptidoglycan transporter activity"/>
    <property type="evidence" value="ECO:0007669"/>
    <property type="project" value="UniProtKB-UniRule"/>
</dbReference>
<keyword evidence="4 8" id="KW-0133">Cell shape</keyword>
<evidence type="ECO:0000256" key="4">
    <source>
        <dbReference type="ARBA" id="ARBA00022960"/>
    </source>
</evidence>
<evidence type="ECO:0000256" key="7">
    <source>
        <dbReference type="ARBA" id="ARBA00023136"/>
    </source>
</evidence>
<comment type="similarity">
    <text evidence="8 9">Belongs to the MurJ/MviN family.</text>
</comment>
<dbReference type="PANTHER" id="PTHR47019:SF1">
    <property type="entry name" value="LIPID II FLIPPASE MURJ"/>
    <property type="match status" value="1"/>
</dbReference>
<dbReference type="PIRSF" id="PIRSF002869">
    <property type="entry name" value="MviN"/>
    <property type="match status" value="1"/>
</dbReference>
<keyword evidence="5 8" id="KW-0573">Peptidoglycan synthesis</keyword>
<dbReference type="GO" id="GO:0008360">
    <property type="term" value="P:regulation of cell shape"/>
    <property type="evidence" value="ECO:0007669"/>
    <property type="project" value="UniProtKB-UniRule"/>
</dbReference>
<comment type="function">
    <text evidence="8 9">Involved in peptidoglycan biosynthesis. Transports lipid-linked peptidoglycan precursors from the inner to the outer leaflet of the cytoplasmic membrane.</text>
</comment>
<name>A0A0S6UE29_NEOTH</name>